<feature type="transmembrane region" description="Helical" evidence="1">
    <location>
        <begin position="321"/>
        <end position="348"/>
    </location>
</feature>
<feature type="transmembrane region" description="Helical" evidence="1">
    <location>
        <begin position="292"/>
        <end position="315"/>
    </location>
</feature>
<keyword evidence="1" id="KW-0812">Transmembrane</keyword>
<keyword evidence="3" id="KW-1185">Reference proteome</keyword>
<accession>A0ABP1R6K0</accession>
<feature type="transmembrane region" description="Helical" evidence="1">
    <location>
        <begin position="87"/>
        <end position="107"/>
    </location>
</feature>
<organism evidence="2 3">
    <name type="scientific">Orchesella dallaii</name>
    <dbReference type="NCBI Taxonomy" id="48710"/>
    <lineage>
        <taxon>Eukaryota</taxon>
        <taxon>Metazoa</taxon>
        <taxon>Ecdysozoa</taxon>
        <taxon>Arthropoda</taxon>
        <taxon>Hexapoda</taxon>
        <taxon>Collembola</taxon>
        <taxon>Entomobryomorpha</taxon>
        <taxon>Entomobryoidea</taxon>
        <taxon>Orchesellidae</taxon>
        <taxon>Orchesellinae</taxon>
        <taxon>Orchesella</taxon>
    </lineage>
</organism>
<protein>
    <recommendedName>
        <fullName evidence="4">Odorant receptor</fullName>
    </recommendedName>
</protein>
<evidence type="ECO:0000313" key="2">
    <source>
        <dbReference type="EMBL" id="CAL8121382.1"/>
    </source>
</evidence>
<feature type="transmembrane region" description="Helical" evidence="1">
    <location>
        <begin position="153"/>
        <end position="177"/>
    </location>
</feature>
<evidence type="ECO:0008006" key="4">
    <source>
        <dbReference type="Google" id="ProtNLM"/>
    </source>
</evidence>
<evidence type="ECO:0000256" key="1">
    <source>
        <dbReference type="SAM" id="Phobius"/>
    </source>
</evidence>
<sequence>MALAKAATNVQFLIQKYSIFPPFPGHLIADGPLNEIKMSHVPFTQQKFAKPFWKFISYGFKLIFLLTLWRIRELVSNWKTNTDMEQLVTLLLLLSMALASYTMYYYFEHFNAEYSYLITQVCQQFIMLKHSTDDKEIKSFSKRFTAILRVEKLGAMVYIISFSFVCFPAAATVFPFVTDFEPLQIILREFCNFMLPIDAKFACKTSKIFAMFIYIFYALHAGAVTVYFNLLFVCLGGCVLRLSTGLKLEANATINQDFVVTPRAFIKLQKCIKLYRILQIITSISRQITKDIFGVLFIMCALLAASSAYFVIYLYSVVLFIMYLACAFLAVFIFAFSILLITLASLPYAHTTLFKQRWRWIRVSKRLRLQLESCGAVGFSLGNFVRIATAHTSMYVTDIYLNCVATMALMGDFQRL</sequence>
<dbReference type="EMBL" id="CAXLJM020000065">
    <property type="protein sequence ID" value="CAL8121382.1"/>
    <property type="molecule type" value="Genomic_DNA"/>
</dbReference>
<reference evidence="2 3" key="1">
    <citation type="submission" date="2024-08" db="EMBL/GenBank/DDBJ databases">
        <authorList>
            <person name="Cucini C."/>
            <person name="Frati F."/>
        </authorList>
    </citation>
    <scope>NUCLEOTIDE SEQUENCE [LARGE SCALE GENOMIC DNA]</scope>
</reference>
<feature type="transmembrane region" description="Helical" evidence="1">
    <location>
        <begin position="214"/>
        <end position="240"/>
    </location>
</feature>
<keyword evidence="1" id="KW-1133">Transmembrane helix</keyword>
<feature type="transmembrane region" description="Helical" evidence="1">
    <location>
        <begin position="52"/>
        <end position="71"/>
    </location>
</feature>
<evidence type="ECO:0000313" key="3">
    <source>
        <dbReference type="Proteomes" id="UP001642540"/>
    </source>
</evidence>
<gene>
    <name evidence="2" type="ORF">ODALV1_LOCUS19358</name>
</gene>
<comment type="caution">
    <text evidence="2">The sequence shown here is derived from an EMBL/GenBank/DDBJ whole genome shotgun (WGS) entry which is preliminary data.</text>
</comment>
<name>A0ABP1R6K0_9HEXA</name>
<dbReference type="Proteomes" id="UP001642540">
    <property type="component" value="Unassembled WGS sequence"/>
</dbReference>
<keyword evidence="1" id="KW-0472">Membrane</keyword>
<proteinExistence type="predicted"/>